<evidence type="ECO:0000256" key="1">
    <source>
        <dbReference type="SAM" id="MobiDB-lite"/>
    </source>
</evidence>
<feature type="transmembrane region" description="Helical" evidence="2">
    <location>
        <begin position="6"/>
        <end position="23"/>
    </location>
</feature>
<dbReference type="RefSeq" id="WP_114378806.1">
    <property type="nucleotide sequence ID" value="NZ_QPJD01000002.1"/>
</dbReference>
<evidence type="ECO:0000313" key="3">
    <source>
        <dbReference type="EMBL" id="RCW51323.1"/>
    </source>
</evidence>
<organism evidence="3 4">
    <name type="scientific">Paenibacillus prosopidis</name>
    <dbReference type="NCBI Taxonomy" id="630520"/>
    <lineage>
        <taxon>Bacteria</taxon>
        <taxon>Bacillati</taxon>
        <taxon>Bacillota</taxon>
        <taxon>Bacilli</taxon>
        <taxon>Bacillales</taxon>
        <taxon>Paenibacillaceae</taxon>
        <taxon>Paenibacillus</taxon>
    </lineage>
</organism>
<protein>
    <submittedName>
        <fullName evidence="3">Uncharacterized protein</fullName>
    </submittedName>
</protein>
<keyword evidence="2" id="KW-0812">Transmembrane</keyword>
<reference evidence="3 4" key="1">
    <citation type="submission" date="2018-07" db="EMBL/GenBank/DDBJ databases">
        <title>Genomic Encyclopedia of Type Strains, Phase III (KMG-III): the genomes of soil and plant-associated and newly described type strains.</title>
        <authorList>
            <person name="Whitman W."/>
        </authorList>
    </citation>
    <scope>NUCLEOTIDE SEQUENCE [LARGE SCALE GENOMIC DNA]</scope>
    <source>
        <strain evidence="3 4">CECT 7506</strain>
    </source>
</reference>
<dbReference type="EMBL" id="QPJD01000002">
    <property type="protein sequence ID" value="RCW51323.1"/>
    <property type="molecule type" value="Genomic_DNA"/>
</dbReference>
<keyword evidence="2" id="KW-1133">Transmembrane helix</keyword>
<evidence type="ECO:0000256" key="2">
    <source>
        <dbReference type="SAM" id="Phobius"/>
    </source>
</evidence>
<gene>
    <name evidence="3" type="ORF">DFP97_102521</name>
</gene>
<keyword evidence="2" id="KW-0472">Membrane</keyword>
<feature type="region of interest" description="Disordered" evidence="1">
    <location>
        <begin position="83"/>
        <end position="107"/>
    </location>
</feature>
<accession>A0A368W6F4</accession>
<dbReference type="AlphaFoldDB" id="A0A368W6F4"/>
<dbReference type="Proteomes" id="UP000252415">
    <property type="component" value="Unassembled WGS sequence"/>
</dbReference>
<keyword evidence="4" id="KW-1185">Reference proteome</keyword>
<name>A0A368W6F4_9BACL</name>
<evidence type="ECO:0000313" key="4">
    <source>
        <dbReference type="Proteomes" id="UP000252415"/>
    </source>
</evidence>
<proteinExistence type="predicted"/>
<comment type="caution">
    <text evidence="3">The sequence shown here is derived from an EMBL/GenBank/DDBJ whole genome shotgun (WGS) entry which is preliminary data.</text>
</comment>
<dbReference type="OrthoDB" id="2660342at2"/>
<sequence length="147" mass="15785">MKRNALKWTVIGGALAVIILYGIDMSSAGIERIYGPMEGVDEYAETVEPEPSADAPTDFVRAQQQKIAQLEKELAEVKRLTALAGGSDLPPEQSGSLPEENERLPGVPLEVDQPAVNRIADSTSGLLQSMSSEGIRFVVSIFDGLTK</sequence>